<protein>
    <submittedName>
        <fullName evidence="3">Uncharacterized protein</fullName>
    </submittedName>
</protein>
<dbReference type="EMBL" id="BJWL01000028">
    <property type="protein sequence ID" value="GFZ20405.1"/>
    <property type="molecule type" value="Genomic_DNA"/>
</dbReference>
<sequence>MRFLVVALLVMLVSSCSATNNKRALMAEKYNQEQQRQLGENEKGKFEYSGSSSVNNHHHIPRQDFNNYINGGNPNKGGNDDSGGN</sequence>
<gene>
    <name evidence="3" type="ORF">Acr_28g0011100</name>
    <name evidence="4" type="ORF">Acr_28g0011380</name>
</gene>
<comment type="caution">
    <text evidence="3">The sequence shown here is derived from an EMBL/GenBank/DDBJ whole genome shotgun (WGS) entry which is preliminary data.</text>
</comment>
<dbReference type="AlphaFoldDB" id="A0A7J0HBP1"/>
<feature type="compositionally biased region" description="Low complexity" evidence="1">
    <location>
        <begin position="64"/>
        <end position="77"/>
    </location>
</feature>
<evidence type="ECO:0000256" key="2">
    <source>
        <dbReference type="SAM" id="SignalP"/>
    </source>
</evidence>
<evidence type="ECO:0000313" key="4">
    <source>
        <dbReference type="EMBL" id="GFZ20433.1"/>
    </source>
</evidence>
<accession>A0A7J0HBP1</accession>
<name>A0A7J0HBP1_9ERIC</name>
<keyword evidence="5" id="KW-1185">Reference proteome</keyword>
<evidence type="ECO:0000313" key="5">
    <source>
        <dbReference type="Proteomes" id="UP000585474"/>
    </source>
</evidence>
<dbReference type="OrthoDB" id="1160759at2759"/>
<evidence type="ECO:0000256" key="1">
    <source>
        <dbReference type="SAM" id="MobiDB-lite"/>
    </source>
</evidence>
<proteinExistence type="predicted"/>
<feature type="chain" id="PRO_5036400291" evidence="2">
    <location>
        <begin position="19"/>
        <end position="85"/>
    </location>
</feature>
<reference evidence="3 5" key="1">
    <citation type="submission" date="2019-07" db="EMBL/GenBank/DDBJ databases">
        <title>De Novo Assembly of kiwifruit Actinidia rufa.</title>
        <authorList>
            <person name="Sugita-Konishi S."/>
            <person name="Sato K."/>
            <person name="Mori E."/>
            <person name="Abe Y."/>
            <person name="Kisaki G."/>
            <person name="Hamano K."/>
            <person name="Suezawa K."/>
            <person name="Otani M."/>
            <person name="Fukuda T."/>
            <person name="Manabe T."/>
            <person name="Gomi K."/>
            <person name="Tabuchi M."/>
            <person name="Akimitsu K."/>
            <person name="Kataoka I."/>
        </authorList>
    </citation>
    <scope>NUCLEOTIDE SEQUENCE [LARGE SCALE GENOMIC DNA]</scope>
    <source>
        <strain evidence="5">cv. Fuchu</strain>
        <strain evidence="3">Fuchu</strain>
    </source>
</reference>
<organism evidence="3 5">
    <name type="scientific">Actinidia rufa</name>
    <dbReference type="NCBI Taxonomy" id="165716"/>
    <lineage>
        <taxon>Eukaryota</taxon>
        <taxon>Viridiplantae</taxon>
        <taxon>Streptophyta</taxon>
        <taxon>Embryophyta</taxon>
        <taxon>Tracheophyta</taxon>
        <taxon>Spermatophyta</taxon>
        <taxon>Magnoliopsida</taxon>
        <taxon>eudicotyledons</taxon>
        <taxon>Gunneridae</taxon>
        <taxon>Pentapetalae</taxon>
        <taxon>asterids</taxon>
        <taxon>Ericales</taxon>
        <taxon>Actinidiaceae</taxon>
        <taxon>Actinidia</taxon>
    </lineage>
</organism>
<keyword evidence="2" id="KW-0732">Signal</keyword>
<feature type="region of interest" description="Disordered" evidence="1">
    <location>
        <begin position="34"/>
        <end position="85"/>
    </location>
</feature>
<dbReference type="EMBL" id="BJWL01000028">
    <property type="protein sequence ID" value="GFZ20433.1"/>
    <property type="molecule type" value="Genomic_DNA"/>
</dbReference>
<dbReference type="PANTHER" id="PTHR36040:SF5">
    <property type="entry name" value="TRANSMEMBRANE PROTEIN"/>
    <property type="match status" value="1"/>
</dbReference>
<dbReference type="Proteomes" id="UP000585474">
    <property type="component" value="Unassembled WGS sequence"/>
</dbReference>
<dbReference type="PROSITE" id="PS51257">
    <property type="entry name" value="PROKAR_LIPOPROTEIN"/>
    <property type="match status" value="1"/>
</dbReference>
<feature type="signal peptide" evidence="2">
    <location>
        <begin position="1"/>
        <end position="18"/>
    </location>
</feature>
<dbReference type="PANTHER" id="PTHR36040">
    <property type="entry name" value="OS04G0188500 PROTEIN"/>
    <property type="match status" value="1"/>
</dbReference>
<evidence type="ECO:0000313" key="3">
    <source>
        <dbReference type="EMBL" id="GFZ20405.1"/>
    </source>
</evidence>